<reference evidence="1" key="1">
    <citation type="submission" date="2018-02" db="EMBL/GenBank/DDBJ databases">
        <title>Rhizophora mucronata_Transcriptome.</title>
        <authorList>
            <person name="Meera S.P."/>
            <person name="Sreeshan A."/>
            <person name="Augustine A."/>
        </authorList>
    </citation>
    <scope>NUCLEOTIDE SEQUENCE</scope>
    <source>
        <tissue evidence="1">Leaf</tissue>
    </source>
</reference>
<dbReference type="EMBL" id="GGEC01031758">
    <property type="protein sequence ID" value="MBX12242.1"/>
    <property type="molecule type" value="Transcribed_RNA"/>
</dbReference>
<evidence type="ECO:0000313" key="1">
    <source>
        <dbReference type="EMBL" id="MBX12242.1"/>
    </source>
</evidence>
<protein>
    <submittedName>
        <fullName evidence="1">Uncharacterized protein</fullName>
    </submittedName>
</protein>
<name>A0A2P2L2N2_RHIMU</name>
<proteinExistence type="predicted"/>
<dbReference type="AlphaFoldDB" id="A0A2P2L2N2"/>
<sequence>MMKDKKQYEEKVKGETSLFIYSVFLAHSFCGNLQELGFKLPTSFQEFCSCSQPSFIGWFCFLSCSGELDP</sequence>
<organism evidence="1">
    <name type="scientific">Rhizophora mucronata</name>
    <name type="common">Asiatic mangrove</name>
    <dbReference type="NCBI Taxonomy" id="61149"/>
    <lineage>
        <taxon>Eukaryota</taxon>
        <taxon>Viridiplantae</taxon>
        <taxon>Streptophyta</taxon>
        <taxon>Embryophyta</taxon>
        <taxon>Tracheophyta</taxon>
        <taxon>Spermatophyta</taxon>
        <taxon>Magnoliopsida</taxon>
        <taxon>eudicotyledons</taxon>
        <taxon>Gunneridae</taxon>
        <taxon>Pentapetalae</taxon>
        <taxon>rosids</taxon>
        <taxon>fabids</taxon>
        <taxon>Malpighiales</taxon>
        <taxon>Rhizophoraceae</taxon>
        <taxon>Rhizophora</taxon>
    </lineage>
</organism>
<accession>A0A2P2L2N2</accession>